<dbReference type="RefSeq" id="XP_033690160.1">
    <property type="nucleotide sequence ID" value="XM_033819988.1"/>
</dbReference>
<organism evidence="1 2">
    <name type="scientific">Trematosphaeria pertusa</name>
    <dbReference type="NCBI Taxonomy" id="390896"/>
    <lineage>
        <taxon>Eukaryota</taxon>
        <taxon>Fungi</taxon>
        <taxon>Dikarya</taxon>
        <taxon>Ascomycota</taxon>
        <taxon>Pezizomycotina</taxon>
        <taxon>Dothideomycetes</taxon>
        <taxon>Pleosporomycetidae</taxon>
        <taxon>Pleosporales</taxon>
        <taxon>Massarineae</taxon>
        <taxon>Trematosphaeriaceae</taxon>
        <taxon>Trematosphaeria</taxon>
    </lineage>
</organism>
<dbReference type="Proteomes" id="UP000800094">
    <property type="component" value="Unassembled WGS sequence"/>
</dbReference>
<keyword evidence="2" id="KW-1185">Reference proteome</keyword>
<dbReference type="InterPro" id="IPR015943">
    <property type="entry name" value="WD40/YVTN_repeat-like_dom_sf"/>
</dbReference>
<evidence type="ECO:0000313" key="1">
    <source>
        <dbReference type="EMBL" id="KAF2255156.1"/>
    </source>
</evidence>
<dbReference type="GeneID" id="54573318"/>
<name>A0A6A6IXR2_9PLEO</name>
<evidence type="ECO:0000313" key="2">
    <source>
        <dbReference type="Proteomes" id="UP000800094"/>
    </source>
</evidence>
<dbReference type="SUPFAM" id="SSF69322">
    <property type="entry name" value="Tricorn protease domain 2"/>
    <property type="match status" value="1"/>
</dbReference>
<gene>
    <name evidence="1" type="ORF">BU26DRAFT_151423</name>
</gene>
<dbReference type="EMBL" id="ML987190">
    <property type="protein sequence ID" value="KAF2255156.1"/>
    <property type="molecule type" value="Genomic_DNA"/>
</dbReference>
<sequence length="282" mass="30466">MSRAPQLPADFHLFISTPGAVHSYHGAASELLFECATDGIVNACAAKDNSSLLAVADSRLVILHDATRGADRKYRLKSGEGEPRLLLFSPDSRTLYFTTTLSTCIQAYYIPAGELRPPPQTHPSPPNILAISEDGNILLSASPTPPTIFIQDLGTGSRASVRFQPAEARSPAAFATFHSHARPIKPSYVLFLLGFQDGTLSAYRLVSPMLRPLHTKSHPNQTQALIQQPLKVGSIRKLHKAAMGGITAAEFIPGYKSRAISIGHDGRCRLVDFEDGGTVLRT</sequence>
<evidence type="ECO:0008006" key="3">
    <source>
        <dbReference type="Google" id="ProtNLM"/>
    </source>
</evidence>
<dbReference type="AlphaFoldDB" id="A0A6A6IXR2"/>
<dbReference type="Gene3D" id="2.130.10.10">
    <property type="entry name" value="YVTN repeat-like/Quinoprotein amine dehydrogenase"/>
    <property type="match status" value="1"/>
</dbReference>
<accession>A0A6A6IXR2</accession>
<protein>
    <recommendedName>
        <fullName evidence="3">WD40 repeat-like protein</fullName>
    </recommendedName>
</protein>
<reference evidence="1" key="1">
    <citation type="journal article" date="2020" name="Stud. Mycol.">
        <title>101 Dothideomycetes genomes: a test case for predicting lifestyles and emergence of pathogens.</title>
        <authorList>
            <person name="Haridas S."/>
            <person name="Albert R."/>
            <person name="Binder M."/>
            <person name="Bloem J."/>
            <person name="Labutti K."/>
            <person name="Salamov A."/>
            <person name="Andreopoulos B."/>
            <person name="Baker S."/>
            <person name="Barry K."/>
            <person name="Bills G."/>
            <person name="Bluhm B."/>
            <person name="Cannon C."/>
            <person name="Castanera R."/>
            <person name="Culley D."/>
            <person name="Daum C."/>
            <person name="Ezra D."/>
            <person name="Gonzalez J."/>
            <person name="Henrissat B."/>
            <person name="Kuo A."/>
            <person name="Liang C."/>
            <person name="Lipzen A."/>
            <person name="Lutzoni F."/>
            <person name="Magnuson J."/>
            <person name="Mondo S."/>
            <person name="Nolan M."/>
            <person name="Ohm R."/>
            <person name="Pangilinan J."/>
            <person name="Park H.-J."/>
            <person name="Ramirez L."/>
            <person name="Alfaro M."/>
            <person name="Sun H."/>
            <person name="Tritt A."/>
            <person name="Yoshinaga Y."/>
            <person name="Zwiers L.-H."/>
            <person name="Turgeon B."/>
            <person name="Goodwin S."/>
            <person name="Spatafora J."/>
            <person name="Crous P."/>
            <person name="Grigoriev I."/>
        </authorList>
    </citation>
    <scope>NUCLEOTIDE SEQUENCE</scope>
    <source>
        <strain evidence="1">CBS 122368</strain>
    </source>
</reference>
<proteinExistence type="predicted"/>
<dbReference type="OrthoDB" id="5362656at2759"/>